<feature type="domain" description="HAT C-terminal dimerisation" evidence="1">
    <location>
        <begin position="18"/>
        <end position="74"/>
    </location>
</feature>
<protein>
    <submittedName>
        <fullName evidence="3">HAT C-terminal dimerisation domain-containing protein</fullName>
    </submittedName>
</protein>
<reference evidence="3" key="1">
    <citation type="submission" date="2022-11" db="UniProtKB">
        <authorList>
            <consortium name="WormBaseParasite"/>
        </authorList>
    </citation>
    <scope>IDENTIFICATION</scope>
</reference>
<name>A0A914CRG6_9BILA</name>
<organism evidence="2 3">
    <name type="scientific">Acrobeloides nanus</name>
    <dbReference type="NCBI Taxonomy" id="290746"/>
    <lineage>
        <taxon>Eukaryota</taxon>
        <taxon>Metazoa</taxon>
        <taxon>Ecdysozoa</taxon>
        <taxon>Nematoda</taxon>
        <taxon>Chromadorea</taxon>
        <taxon>Rhabditida</taxon>
        <taxon>Tylenchina</taxon>
        <taxon>Cephalobomorpha</taxon>
        <taxon>Cephaloboidea</taxon>
        <taxon>Cephalobidae</taxon>
        <taxon>Acrobeloides</taxon>
    </lineage>
</organism>
<evidence type="ECO:0000313" key="3">
    <source>
        <dbReference type="WBParaSite" id="ACRNAN_scaffold13177.g28254.t1"/>
    </source>
</evidence>
<dbReference type="WBParaSite" id="ACRNAN_scaffold13177.g28254.t1">
    <property type="protein sequence ID" value="ACRNAN_scaffold13177.g28254.t1"/>
    <property type="gene ID" value="ACRNAN_scaffold13177.g28254"/>
</dbReference>
<proteinExistence type="predicted"/>
<dbReference type="GO" id="GO:0046983">
    <property type="term" value="F:protein dimerization activity"/>
    <property type="evidence" value="ECO:0007669"/>
    <property type="project" value="InterPro"/>
</dbReference>
<sequence length="154" mass="17288">MKVLQLTQIIPVDGDPIEKKSEFRLLSEIALALLSIPSTSVPSEVLFSKAGLIYGNKLRNQLSEQKAEECLLIKAHLCDKKDSKDILLEDEESQSGILLHPLDTSSTTDSSSTIDTSSTEHFVHHGHFIHWTLRPSWTHHPLWTLHPTKTVHPP</sequence>
<accession>A0A914CRG6</accession>
<evidence type="ECO:0000259" key="1">
    <source>
        <dbReference type="Pfam" id="PF05699"/>
    </source>
</evidence>
<dbReference type="InterPro" id="IPR008906">
    <property type="entry name" value="HATC_C_dom"/>
</dbReference>
<evidence type="ECO:0000313" key="2">
    <source>
        <dbReference type="Proteomes" id="UP000887540"/>
    </source>
</evidence>
<dbReference type="AlphaFoldDB" id="A0A914CRG6"/>
<dbReference type="SUPFAM" id="SSF53098">
    <property type="entry name" value="Ribonuclease H-like"/>
    <property type="match status" value="1"/>
</dbReference>
<dbReference type="Proteomes" id="UP000887540">
    <property type="component" value="Unplaced"/>
</dbReference>
<dbReference type="InterPro" id="IPR012337">
    <property type="entry name" value="RNaseH-like_sf"/>
</dbReference>
<keyword evidence="2" id="KW-1185">Reference proteome</keyword>
<dbReference type="Pfam" id="PF05699">
    <property type="entry name" value="Dimer_Tnp_hAT"/>
    <property type="match status" value="1"/>
</dbReference>